<gene>
    <name evidence="1" type="ORF">METZ01_LOCUS150686</name>
</gene>
<accession>A0A382A9P6</accession>
<dbReference type="EMBL" id="UINC01024361">
    <property type="protein sequence ID" value="SVA97832.1"/>
    <property type="molecule type" value="Genomic_DNA"/>
</dbReference>
<name>A0A382A9P6_9ZZZZ</name>
<dbReference type="Pfam" id="PF11305">
    <property type="entry name" value="DUF3107"/>
    <property type="match status" value="1"/>
</dbReference>
<evidence type="ECO:0008006" key="2">
    <source>
        <dbReference type="Google" id="ProtNLM"/>
    </source>
</evidence>
<protein>
    <recommendedName>
        <fullName evidence="2">DUF3107 domain-containing protein</fullName>
    </recommendedName>
</protein>
<evidence type="ECO:0000313" key="1">
    <source>
        <dbReference type="EMBL" id="SVA97832.1"/>
    </source>
</evidence>
<proteinExistence type="predicted"/>
<dbReference type="AlphaFoldDB" id="A0A382A9P6"/>
<organism evidence="1">
    <name type="scientific">marine metagenome</name>
    <dbReference type="NCBI Taxonomy" id="408172"/>
    <lineage>
        <taxon>unclassified sequences</taxon>
        <taxon>metagenomes</taxon>
        <taxon>ecological metagenomes</taxon>
    </lineage>
</organism>
<sequence length="59" mass="6415">MPDDTDREDLRVRIDEALAGTAATLWLTDARGRQIGLPSERIGYVELGADEGDRPVGFG</sequence>
<dbReference type="InterPro" id="IPR021456">
    <property type="entry name" value="DUF3107"/>
</dbReference>
<reference evidence="1" key="1">
    <citation type="submission" date="2018-05" db="EMBL/GenBank/DDBJ databases">
        <authorList>
            <person name="Lanie J.A."/>
            <person name="Ng W.-L."/>
            <person name="Kazmierczak K.M."/>
            <person name="Andrzejewski T.M."/>
            <person name="Davidsen T.M."/>
            <person name="Wayne K.J."/>
            <person name="Tettelin H."/>
            <person name="Glass J.I."/>
            <person name="Rusch D."/>
            <person name="Podicherti R."/>
            <person name="Tsui H.-C.T."/>
            <person name="Winkler M.E."/>
        </authorList>
    </citation>
    <scope>NUCLEOTIDE SEQUENCE</scope>
</reference>